<reference evidence="3" key="1">
    <citation type="submission" date="2019-11" db="EMBL/GenBank/DDBJ databases">
        <authorList>
            <person name="Liu Y."/>
            <person name="Hou J."/>
            <person name="Li T.-Q."/>
            <person name="Guan C.-H."/>
            <person name="Wu X."/>
            <person name="Wu H.-Z."/>
            <person name="Ling F."/>
            <person name="Zhang R."/>
            <person name="Shi X.-G."/>
            <person name="Ren J.-P."/>
            <person name="Chen E.-F."/>
            <person name="Sun J.-M."/>
        </authorList>
    </citation>
    <scope>NUCLEOTIDE SEQUENCE</scope>
    <source>
        <strain evidence="3">Adult_tree_wgs_1</strain>
        <tissue evidence="3">Leaves</tissue>
    </source>
</reference>
<feature type="compositionally biased region" description="Low complexity" evidence="2">
    <location>
        <begin position="64"/>
        <end position="73"/>
    </location>
</feature>
<gene>
    <name evidence="3" type="ORF">RHSIM_Rhsim08G0208500</name>
</gene>
<organism evidence="3 4">
    <name type="scientific">Rhododendron simsii</name>
    <name type="common">Sims's rhododendron</name>
    <dbReference type="NCBI Taxonomy" id="118357"/>
    <lineage>
        <taxon>Eukaryota</taxon>
        <taxon>Viridiplantae</taxon>
        <taxon>Streptophyta</taxon>
        <taxon>Embryophyta</taxon>
        <taxon>Tracheophyta</taxon>
        <taxon>Spermatophyta</taxon>
        <taxon>Magnoliopsida</taxon>
        <taxon>eudicotyledons</taxon>
        <taxon>Gunneridae</taxon>
        <taxon>Pentapetalae</taxon>
        <taxon>asterids</taxon>
        <taxon>Ericales</taxon>
        <taxon>Ericaceae</taxon>
        <taxon>Ericoideae</taxon>
        <taxon>Rhodoreae</taxon>
        <taxon>Rhododendron</taxon>
    </lineage>
</organism>
<dbReference type="PANTHER" id="PTHR35099">
    <property type="entry name" value="OS02G0182700 PROTEIN"/>
    <property type="match status" value="1"/>
</dbReference>
<dbReference type="OrthoDB" id="1724644at2759"/>
<feature type="coiled-coil region" evidence="1">
    <location>
        <begin position="125"/>
        <end position="166"/>
    </location>
</feature>
<dbReference type="AlphaFoldDB" id="A0A834GI71"/>
<name>A0A834GI71_RHOSS</name>
<evidence type="ECO:0000256" key="1">
    <source>
        <dbReference type="SAM" id="Coils"/>
    </source>
</evidence>
<comment type="caution">
    <text evidence="3">The sequence shown here is derived from an EMBL/GenBank/DDBJ whole genome shotgun (WGS) entry which is preliminary data.</text>
</comment>
<keyword evidence="1" id="KW-0175">Coiled coil</keyword>
<evidence type="ECO:0000313" key="3">
    <source>
        <dbReference type="EMBL" id="KAF7134803.1"/>
    </source>
</evidence>
<protein>
    <submittedName>
        <fullName evidence="3">Uncharacterized protein</fullName>
    </submittedName>
</protein>
<feature type="region of interest" description="Disordered" evidence="2">
    <location>
        <begin position="26"/>
        <end position="124"/>
    </location>
</feature>
<proteinExistence type="predicted"/>
<evidence type="ECO:0000313" key="4">
    <source>
        <dbReference type="Proteomes" id="UP000626092"/>
    </source>
</evidence>
<sequence length="261" mass="29128">MGDNDWVKLAMDDDSVVVDLLMCLHHSTPSPPKREKNSKALLPLEWRVRQRRSKPIPQPKAKKPTPTASPTTPLSWSGATSVSGGGDGLEESSQSPPKRPESTRSKVIAAGGTASIKKSRKKKTLPELKEEEILLLKERRQLKRELDTLRDTLEKQRATNESLKRLRLDLDSQQAAERVTAIASFEGLADQRWQKLASCDPIPSVLQPDARIDDHDDELLLSPNGPSKLKQEIIDQEDKFLLPDLNIPVENSNSEVIDRVS</sequence>
<dbReference type="EMBL" id="WJXA01000008">
    <property type="protein sequence ID" value="KAF7134803.1"/>
    <property type="molecule type" value="Genomic_DNA"/>
</dbReference>
<keyword evidence="4" id="KW-1185">Reference proteome</keyword>
<dbReference type="PANTHER" id="PTHR35099:SF2">
    <property type="entry name" value="OS02G0182700 PROTEIN"/>
    <property type="match status" value="1"/>
</dbReference>
<evidence type="ECO:0000256" key="2">
    <source>
        <dbReference type="SAM" id="MobiDB-lite"/>
    </source>
</evidence>
<accession>A0A834GI71</accession>
<dbReference type="Proteomes" id="UP000626092">
    <property type="component" value="Unassembled WGS sequence"/>
</dbReference>